<accession>A0A382U3U9</accession>
<reference evidence="1" key="1">
    <citation type="submission" date="2018-05" db="EMBL/GenBank/DDBJ databases">
        <authorList>
            <person name="Lanie J.A."/>
            <person name="Ng W.-L."/>
            <person name="Kazmierczak K.M."/>
            <person name="Andrzejewski T.M."/>
            <person name="Davidsen T.M."/>
            <person name="Wayne K.J."/>
            <person name="Tettelin H."/>
            <person name="Glass J.I."/>
            <person name="Rusch D."/>
            <person name="Podicherti R."/>
            <person name="Tsui H.-C.T."/>
            <person name="Winkler M.E."/>
        </authorList>
    </citation>
    <scope>NUCLEOTIDE SEQUENCE</scope>
</reference>
<dbReference type="AlphaFoldDB" id="A0A382U3U9"/>
<organism evidence="1">
    <name type="scientific">marine metagenome</name>
    <dbReference type="NCBI Taxonomy" id="408172"/>
    <lineage>
        <taxon>unclassified sequences</taxon>
        <taxon>metagenomes</taxon>
        <taxon>ecological metagenomes</taxon>
    </lineage>
</organism>
<proteinExistence type="predicted"/>
<name>A0A382U3U9_9ZZZZ</name>
<feature type="non-terminal residue" evidence="1">
    <location>
        <position position="30"/>
    </location>
</feature>
<evidence type="ECO:0000313" key="1">
    <source>
        <dbReference type="EMBL" id="SVD28358.1"/>
    </source>
</evidence>
<gene>
    <name evidence="1" type="ORF">METZ01_LOCUS381212</name>
</gene>
<protein>
    <submittedName>
        <fullName evidence="1">Uncharacterized protein</fullName>
    </submittedName>
</protein>
<dbReference type="EMBL" id="UINC01140929">
    <property type="protein sequence ID" value="SVD28358.1"/>
    <property type="molecule type" value="Genomic_DNA"/>
</dbReference>
<sequence length="30" mass="3501">MSNYEDKPIKSIKSEKLDLALTKVKRLTNH</sequence>